<feature type="transmembrane region" description="Helical" evidence="5">
    <location>
        <begin position="81"/>
        <end position="100"/>
    </location>
</feature>
<feature type="transmembrane region" description="Helical" evidence="5">
    <location>
        <begin position="409"/>
        <end position="431"/>
    </location>
</feature>
<feature type="transmembrane region" description="Helical" evidence="5">
    <location>
        <begin position="375"/>
        <end position="397"/>
    </location>
</feature>
<feature type="transmembrane region" description="Helical" evidence="5">
    <location>
        <begin position="49"/>
        <end position="69"/>
    </location>
</feature>
<feature type="transmembrane region" description="Helical" evidence="5">
    <location>
        <begin position="205"/>
        <end position="224"/>
    </location>
</feature>
<comment type="caution">
    <text evidence="7">The sequence shown here is derived from an EMBL/GenBank/DDBJ whole genome shotgun (WGS) entry which is preliminary data.</text>
</comment>
<keyword evidence="4 5" id="KW-0472">Membrane</keyword>
<feature type="transmembrane region" description="Helical" evidence="5">
    <location>
        <begin position="139"/>
        <end position="161"/>
    </location>
</feature>
<sequence length="465" mass="46965">MPRTEPAAVTTSWRALPVILLAQFLAVVDFFIVNVALPSIGTDLRAGPAGVQFVVAGYGLAYACCLVAGGRLGDAFGRRRLFVLGLAAFTLTSLLCGLAPSAAALVAARVLQGVAAGAMVPQVLATIQATYAGPMRARALGLFGATIGAGSVAGELIGGVLLRADVAGTGWRAIFLVNVPLGIAGLFAARLMPQSRSSSPAPVDPRGALLLAGTLALLLAPLSVGRELHWPLWTIAALLAVPLLGLALWRDQRAAERDERRAPMLPPSLLRRPAVRRGLAVALLYFPAVGGFMFVFAVLAQSGLGWSPLRAGLGLTPMAAGFLVMSLVAARIVARHGVTAIVVGAWGFAAGLGVLAVQALLWYDRLSLLTVAPAMLVTGLGGGLVMVPLFGAVLATVPPQVAGAASGALVTAQQAGLAAGVATVGSLFVAVAGRSGWAGGAVTGLAACAVLAAGCAVACARLPRR</sequence>
<evidence type="ECO:0000256" key="4">
    <source>
        <dbReference type="ARBA" id="ARBA00023136"/>
    </source>
</evidence>
<name>A0ABP8DHC7_9ACTN</name>
<dbReference type="EMBL" id="BAABAT010000022">
    <property type="protein sequence ID" value="GAA4256001.1"/>
    <property type="molecule type" value="Genomic_DNA"/>
</dbReference>
<feature type="transmembrane region" description="Helical" evidence="5">
    <location>
        <begin position="106"/>
        <end position="127"/>
    </location>
</feature>
<evidence type="ECO:0000256" key="2">
    <source>
        <dbReference type="ARBA" id="ARBA00022692"/>
    </source>
</evidence>
<keyword evidence="8" id="KW-1185">Reference proteome</keyword>
<dbReference type="Gene3D" id="1.20.1720.10">
    <property type="entry name" value="Multidrug resistance protein D"/>
    <property type="match status" value="1"/>
</dbReference>
<organism evidence="7 8">
    <name type="scientific">Dactylosporangium darangshiense</name>
    <dbReference type="NCBI Taxonomy" id="579108"/>
    <lineage>
        <taxon>Bacteria</taxon>
        <taxon>Bacillati</taxon>
        <taxon>Actinomycetota</taxon>
        <taxon>Actinomycetes</taxon>
        <taxon>Micromonosporales</taxon>
        <taxon>Micromonosporaceae</taxon>
        <taxon>Dactylosporangium</taxon>
    </lineage>
</organism>
<dbReference type="InterPro" id="IPR020846">
    <property type="entry name" value="MFS_dom"/>
</dbReference>
<feature type="transmembrane region" description="Helical" evidence="5">
    <location>
        <begin position="437"/>
        <end position="460"/>
    </location>
</feature>
<dbReference type="PROSITE" id="PS50850">
    <property type="entry name" value="MFS"/>
    <property type="match status" value="1"/>
</dbReference>
<reference evidence="8" key="1">
    <citation type="journal article" date="2019" name="Int. J. Syst. Evol. Microbiol.">
        <title>The Global Catalogue of Microorganisms (GCM) 10K type strain sequencing project: providing services to taxonomists for standard genome sequencing and annotation.</title>
        <authorList>
            <consortium name="The Broad Institute Genomics Platform"/>
            <consortium name="The Broad Institute Genome Sequencing Center for Infectious Disease"/>
            <person name="Wu L."/>
            <person name="Ma J."/>
        </authorList>
    </citation>
    <scope>NUCLEOTIDE SEQUENCE [LARGE SCALE GENOMIC DNA]</scope>
    <source>
        <strain evidence="8">JCM 17441</strain>
    </source>
</reference>
<feature type="transmembrane region" description="Helical" evidence="5">
    <location>
        <begin position="12"/>
        <end position="37"/>
    </location>
</feature>
<gene>
    <name evidence="7" type="ORF">GCM10022255_067060</name>
</gene>
<proteinExistence type="predicted"/>
<accession>A0ABP8DHC7</accession>
<dbReference type="RefSeq" id="WP_380132233.1">
    <property type="nucleotide sequence ID" value="NZ_JBHTFY010000001.1"/>
</dbReference>
<feature type="transmembrane region" description="Helical" evidence="5">
    <location>
        <begin position="340"/>
        <end position="363"/>
    </location>
</feature>
<evidence type="ECO:0000256" key="3">
    <source>
        <dbReference type="ARBA" id="ARBA00022989"/>
    </source>
</evidence>
<feature type="transmembrane region" description="Helical" evidence="5">
    <location>
        <begin position="279"/>
        <end position="299"/>
    </location>
</feature>
<protein>
    <submittedName>
        <fullName evidence="7">MFS transporter</fullName>
    </submittedName>
</protein>
<dbReference type="PANTHER" id="PTHR42718">
    <property type="entry name" value="MAJOR FACILITATOR SUPERFAMILY MULTIDRUG TRANSPORTER MFSC"/>
    <property type="match status" value="1"/>
</dbReference>
<feature type="transmembrane region" description="Helical" evidence="5">
    <location>
        <begin position="230"/>
        <end position="249"/>
    </location>
</feature>
<feature type="transmembrane region" description="Helical" evidence="5">
    <location>
        <begin position="173"/>
        <end position="193"/>
    </location>
</feature>
<dbReference type="Proteomes" id="UP001500620">
    <property type="component" value="Unassembled WGS sequence"/>
</dbReference>
<keyword evidence="3 5" id="KW-1133">Transmembrane helix</keyword>
<evidence type="ECO:0000313" key="8">
    <source>
        <dbReference type="Proteomes" id="UP001500620"/>
    </source>
</evidence>
<dbReference type="PANTHER" id="PTHR42718:SF39">
    <property type="entry name" value="ACTINORHODIN TRANSPORTER-RELATED"/>
    <property type="match status" value="1"/>
</dbReference>
<dbReference type="CDD" id="cd17321">
    <property type="entry name" value="MFS_MMR_MDR_like"/>
    <property type="match status" value="1"/>
</dbReference>
<dbReference type="Pfam" id="PF07690">
    <property type="entry name" value="MFS_1"/>
    <property type="match status" value="1"/>
</dbReference>
<evidence type="ECO:0000256" key="1">
    <source>
        <dbReference type="ARBA" id="ARBA00004651"/>
    </source>
</evidence>
<dbReference type="PRINTS" id="PR01036">
    <property type="entry name" value="TCRTETB"/>
</dbReference>
<dbReference type="SUPFAM" id="SSF103473">
    <property type="entry name" value="MFS general substrate transporter"/>
    <property type="match status" value="2"/>
</dbReference>
<feature type="transmembrane region" description="Helical" evidence="5">
    <location>
        <begin position="311"/>
        <end position="333"/>
    </location>
</feature>
<evidence type="ECO:0000256" key="5">
    <source>
        <dbReference type="SAM" id="Phobius"/>
    </source>
</evidence>
<dbReference type="Gene3D" id="1.20.1250.20">
    <property type="entry name" value="MFS general substrate transporter like domains"/>
    <property type="match status" value="1"/>
</dbReference>
<feature type="domain" description="Major facilitator superfamily (MFS) profile" evidence="6">
    <location>
        <begin position="15"/>
        <end position="465"/>
    </location>
</feature>
<dbReference type="InterPro" id="IPR011701">
    <property type="entry name" value="MFS"/>
</dbReference>
<evidence type="ECO:0000313" key="7">
    <source>
        <dbReference type="EMBL" id="GAA4256001.1"/>
    </source>
</evidence>
<dbReference type="InterPro" id="IPR036259">
    <property type="entry name" value="MFS_trans_sf"/>
</dbReference>
<keyword evidence="2 5" id="KW-0812">Transmembrane</keyword>
<evidence type="ECO:0000259" key="6">
    <source>
        <dbReference type="PROSITE" id="PS50850"/>
    </source>
</evidence>
<comment type="subcellular location">
    <subcellularLocation>
        <location evidence="1">Cell membrane</location>
        <topology evidence="1">Multi-pass membrane protein</topology>
    </subcellularLocation>
</comment>